<sequence>MNKRYDVIIAGGGVIGCSIAYHLRKYSSLSVLVLERQTIGCEASMAAGGMLGAQAEIHETGPLYEMARESRSRFPMLAHELKESSGIDIEFVDRGLLKVAWNEEDAAYLQSIRAFHTNNHQPAEWVDSRQLKSMEPHLNGELFGALYLPKDGQVSAARLTKAFAQGAIERGATICEYAEVQKIEVTAHGVKVGSNAGEYFAEKFVAASGVWTEQLAKLTDLSLPLYPVKGECLSLTFPKPPIASTVISGHCYLVPKRGGRLLIGATMRPDTFDKKVTAGGVLELLDQATTLVPEVKLGQWEKAWTGFRPQTIDGLPYLGAHPENDSLYFAAGHYRNGILLSPLTGEWIAQAILGHAPLAMEAFSPNRVSMLQENKGMR</sequence>
<evidence type="ECO:0000259" key="6">
    <source>
        <dbReference type="Pfam" id="PF01266"/>
    </source>
</evidence>
<comment type="catalytic activity">
    <reaction evidence="4">
        <text>glycine + O2 + H2O = glyoxylate + H2O2 + NH4(+)</text>
        <dbReference type="Rhea" id="RHEA:11532"/>
        <dbReference type="ChEBI" id="CHEBI:15377"/>
        <dbReference type="ChEBI" id="CHEBI:15379"/>
        <dbReference type="ChEBI" id="CHEBI:16240"/>
        <dbReference type="ChEBI" id="CHEBI:28938"/>
        <dbReference type="ChEBI" id="CHEBI:36655"/>
        <dbReference type="ChEBI" id="CHEBI:57305"/>
        <dbReference type="EC" id="1.4.3.19"/>
    </reaction>
</comment>
<dbReference type="Proteomes" id="UP000004080">
    <property type="component" value="Unassembled WGS sequence"/>
</dbReference>
<reference evidence="7 8" key="1">
    <citation type="journal article" date="2012" name="J. Bacteriol.">
        <title>Genome of Bacillus macauensis ZFHKF-1, a Long-Chain-Forming Bacterium.</title>
        <authorList>
            <person name="Cai L."/>
            <person name="Zhang T."/>
        </authorList>
    </citation>
    <scope>NUCLEOTIDE SEQUENCE [LARGE SCALE GENOMIC DNA]</scope>
    <source>
        <strain evidence="7 8">ZFHKF-1</strain>
    </source>
</reference>
<evidence type="ECO:0000256" key="3">
    <source>
        <dbReference type="ARBA" id="ARBA00023002"/>
    </source>
</evidence>
<evidence type="ECO:0000313" key="7">
    <source>
        <dbReference type="EMBL" id="EIT85746.1"/>
    </source>
</evidence>
<dbReference type="PANTHER" id="PTHR13847">
    <property type="entry name" value="SARCOSINE DEHYDROGENASE-RELATED"/>
    <property type="match status" value="1"/>
</dbReference>
<dbReference type="AlphaFoldDB" id="I8J1X4"/>
<dbReference type="UniPathway" id="UPA00060"/>
<dbReference type="GO" id="GO:0009229">
    <property type="term" value="P:thiamine diphosphate biosynthetic process"/>
    <property type="evidence" value="ECO:0007669"/>
    <property type="project" value="UniProtKB-UniPathway"/>
</dbReference>
<dbReference type="Gene3D" id="3.30.9.10">
    <property type="entry name" value="D-Amino Acid Oxidase, subunit A, domain 2"/>
    <property type="match status" value="1"/>
</dbReference>
<comment type="caution">
    <text evidence="7">The sequence shown here is derived from an EMBL/GenBank/DDBJ whole genome shotgun (WGS) entry which is preliminary data.</text>
</comment>
<dbReference type="GO" id="GO:0050660">
    <property type="term" value="F:flavin adenine dinucleotide binding"/>
    <property type="evidence" value="ECO:0007669"/>
    <property type="project" value="InterPro"/>
</dbReference>
<dbReference type="PROSITE" id="PS51257">
    <property type="entry name" value="PROKAR_LIPOPROTEIN"/>
    <property type="match status" value="1"/>
</dbReference>
<gene>
    <name evidence="7" type="ORF">A374_07924</name>
</gene>
<dbReference type="PATRIC" id="fig|1196324.3.peg.1625"/>
<evidence type="ECO:0000256" key="1">
    <source>
        <dbReference type="ARBA" id="ARBA00004948"/>
    </source>
</evidence>
<dbReference type="OrthoDB" id="9794226at2"/>
<dbReference type="eggNOG" id="COG0665">
    <property type="taxonomic scope" value="Bacteria"/>
</dbReference>
<dbReference type="InterPro" id="IPR036188">
    <property type="entry name" value="FAD/NAD-bd_sf"/>
</dbReference>
<dbReference type="Gene3D" id="3.50.50.60">
    <property type="entry name" value="FAD/NAD(P)-binding domain"/>
    <property type="match status" value="1"/>
</dbReference>
<dbReference type="EMBL" id="AKKV01000024">
    <property type="protein sequence ID" value="EIT85746.1"/>
    <property type="molecule type" value="Genomic_DNA"/>
</dbReference>
<dbReference type="GO" id="GO:0043799">
    <property type="term" value="F:glycine oxidase activity"/>
    <property type="evidence" value="ECO:0007669"/>
    <property type="project" value="UniProtKB-EC"/>
</dbReference>
<feature type="domain" description="FAD dependent oxidoreductase" evidence="6">
    <location>
        <begin position="6"/>
        <end position="350"/>
    </location>
</feature>
<dbReference type="PANTHER" id="PTHR13847:SF289">
    <property type="entry name" value="GLYCINE OXIDASE"/>
    <property type="match status" value="1"/>
</dbReference>
<dbReference type="InterPro" id="IPR012727">
    <property type="entry name" value="Gly_oxidase_ThiO"/>
</dbReference>
<dbReference type="GO" id="GO:0005737">
    <property type="term" value="C:cytoplasm"/>
    <property type="evidence" value="ECO:0007669"/>
    <property type="project" value="TreeGrafter"/>
</dbReference>
<protein>
    <recommendedName>
        <fullName evidence="5">glycine oxidase</fullName>
        <ecNumber evidence="5">1.4.3.19</ecNumber>
    </recommendedName>
</protein>
<evidence type="ECO:0000256" key="2">
    <source>
        <dbReference type="ARBA" id="ARBA00022977"/>
    </source>
</evidence>
<dbReference type="InterPro" id="IPR006076">
    <property type="entry name" value="FAD-dep_OxRdtase"/>
</dbReference>
<name>I8J1X4_9BACL</name>
<keyword evidence="3" id="KW-0560">Oxidoreductase</keyword>
<evidence type="ECO:0000256" key="4">
    <source>
        <dbReference type="ARBA" id="ARBA00049872"/>
    </source>
</evidence>
<dbReference type="EC" id="1.4.3.19" evidence="5"/>
<dbReference type="SUPFAM" id="SSF51905">
    <property type="entry name" value="FAD/NAD(P)-binding domain"/>
    <property type="match status" value="1"/>
</dbReference>
<evidence type="ECO:0000256" key="5">
    <source>
        <dbReference type="ARBA" id="ARBA00050018"/>
    </source>
</evidence>
<dbReference type="Pfam" id="PF01266">
    <property type="entry name" value="DAO"/>
    <property type="match status" value="1"/>
</dbReference>
<keyword evidence="2" id="KW-0784">Thiamine biosynthesis</keyword>
<dbReference type="STRING" id="1196324.A374_07924"/>
<dbReference type="RefSeq" id="WP_007201678.1">
    <property type="nucleotide sequence ID" value="NZ_AKKV01000024.1"/>
</dbReference>
<dbReference type="GO" id="GO:0009228">
    <property type="term" value="P:thiamine biosynthetic process"/>
    <property type="evidence" value="ECO:0007669"/>
    <property type="project" value="UniProtKB-KW"/>
</dbReference>
<comment type="pathway">
    <text evidence="1">Cofactor biosynthesis; thiamine diphosphate biosynthesis.</text>
</comment>
<keyword evidence="8" id="KW-1185">Reference proteome</keyword>
<accession>I8J1X4</accession>
<organism evidence="7 8">
    <name type="scientific">Fictibacillus macauensis ZFHKF-1</name>
    <dbReference type="NCBI Taxonomy" id="1196324"/>
    <lineage>
        <taxon>Bacteria</taxon>
        <taxon>Bacillati</taxon>
        <taxon>Bacillota</taxon>
        <taxon>Bacilli</taxon>
        <taxon>Bacillales</taxon>
        <taxon>Fictibacillaceae</taxon>
        <taxon>Fictibacillus</taxon>
    </lineage>
</organism>
<evidence type="ECO:0000313" key="8">
    <source>
        <dbReference type="Proteomes" id="UP000004080"/>
    </source>
</evidence>
<dbReference type="NCBIfam" id="TIGR02352">
    <property type="entry name" value="thiamin_ThiO"/>
    <property type="match status" value="1"/>
</dbReference>
<proteinExistence type="predicted"/>
<dbReference type="SUPFAM" id="SSF54373">
    <property type="entry name" value="FAD-linked reductases, C-terminal domain"/>
    <property type="match status" value="1"/>
</dbReference>